<reference evidence="1 2" key="1">
    <citation type="journal article" date="2016" name="Appl. Microbiol. Biotechnol.">
        <title>Characterization of T-DNA insertion mutants with decreased virulence in the entomopathogenic fungus Beauveria bassiana JEF-007.</title>
        <authorList>
            <person name="Kim S."/>
            <person name="Lee S.J."/>
            <person name="Nai Y.S."/>
            <person name="Yu J.S."/>
            <person name="Lee M.R."/>
            <person name="Yang Y.T."/>
            <person name="Kim J.S."/>
        </authorList>
    </citation>
    <scope>NUCLEOTIDE SEQUENCE [LARGE SCALE GENOMIC DNA]</scope>
    <source>
        <strain evidence="1 2">JEF-007</strain>
    </source>
</reference>
<proteinExistence type="predicted"/>
<accession>A0A2N6NPH0</accession>
<dbReference type="AlphaFoldDB" id="A0A2N6NPH0"/>
<gene>
    <name evidence="1" type="ORF">BM221_005758</name>
</gene>
<evidence type="ECO:0000313" key="2">
    <source>
        <dbReference type="Proteomes" id="UP000235728"/>
    </source>
</evidence>
<organism evidence="1 2">
    <name type="scientific">Beauveria bassiana</name>
    <name type="common">White muscardine disease fungus</name>
    <name type="synonym">Tritirachium shiotae</name>
    <dbReference type="NCBI Taxonomy" id="176275"/>
    <lineage>
        <taxon>Eukaryota</taxon>
        <taxon>Fungi</taxon>
        <taxon>Dikarya</taxon>
        <taxon>Ascomycota</taxon>
        <taxon>Pezizomycotina</taxon>
        <taxon>Sordariomycetes</taxon>
        <taxon>Hypocreomycetidae</taxon>
        <taxon>Hypocreales</taxon>
        <taxon>Cordycipitaceae</taxon>
        <taxon>Beauveria</taxon>
    </lineage>
</organism>
<sequence length="101" mass="10966">MPALTRVYSLLIGGNILLEDFSDGSSSACPKHRGFRGCETVIVSFALLIHLPSDGCARNSFLVHSLCPSRAVNAGWKSASETLARMNFITAYKQHESALRP</sequence>
<protein>
    <submittedName>
        <fullName evidence="1">Uncharacterized protein</fullName>
    </submittedName>
</protein>
<name>A0A2N6NPH0_BEABA</name>
<evidence type="ECO:0000313" key="1">
    <source>
        <dbReference type="EMBL" id="PMB69172.1"/>
    </source>
</evidence>
<dbReference type="Proteomes" id="UP000235728">
    <property type="component" value="Unassembled WGS sequence"/>
</dbReference>
<comment type="caution">
    <text evidence="1">The sequence shown here is derived from an EMBL/GenBank/DDBJ whole genome shotgun (WGS) entry which is preliminary data.</text>
</comment>
<dbReference type="EMBL" id="MRVG01000005">
    <property type="protein sequence ID" value="PMB69172.1"/>
    <property type="molecule type" value="Genomic_DNA"/>
</dbReference>